<dbReference type="VEuPathDB" id="FungiDB:A1Q1_04687"/>
<dbReference type="KEGG" id="tasa:A1Q1_04687"/>
<evidence type="ECO:0000313" key="2">
    <source>
        <dbReference type="EMBL" id="EJT46722.1"/>
    </source>
</evidence>
<evidence type="ECO:0000313" key="3">
    <source>
        <dbReference type="Proteomes" id="UP000002748"/>
    </source>
</evidence>
<feature type="region of interest" description="Disordered" evidence="1">
    <location>
        <begin position="205"/>
        <end position="238"/>
    </location>
</feature>
<dbReference type="GeneID" id="25988199"/>
<comment type="caution">
    <text evidence="2">The sequence shown here is derived from an EMBL/GenBank/DDBJ whole genome shotgun (WGS) entry which is preliminary data.</text>
</comment>
<protein>
    <submittedName>
        <fullName evidence="2">Uncharacterized protein</fullName>
    </submittedName>
</protein>
<sequence>MAARAENGRKQEWLVPRRPPVEAYELLSPVQQRRVDAYPDGQRAAAAWLLLIDSGPEWRARATPCRNCAGQRWPCVDPANPGQRRRCEGCYRSGWVCNDPTPLWTLPATPQASASTPRAPAGRAQSQSAPATPVFRPSTATTVLDLTSTSGPGRRQRRASPDDTEDNEEIVDIDDEAELFFASQRSAESADSDDEIEFIGMSAAPGLFQPPKKRPRHASPPSNHPAADDAGPSINRETPLPTLLVSRSTNFTVDTIHAILKAAERTAPSDVAVSWPGRPQPAPGVAHSVMVHKCGKSFNIALWDHSRRTVNYIYETGFSIPETLVSDVLAEGRARRLYNVQVGVTWMACPARNRPYTTSSGMWASVMAVWLTRNHGVQECLELLEQFTIKPAHVCEDLNAILRGEHWSGQCFELQGRPRNARTAAGTPNSSVHAQDQRPAQVTDIARAGSEKTVGSPSTLPVDSQREPPSVLSPPSRIPDITSTTEFTPDLVKEILASARKTAPQSQAIAFNNEIMGFDKTNSLVLVSNVGSSWSIAVCRPLVGDVHYIYVPGASHTGEDHSNIKRVLSQSGIAQQCSSWVNVPCPHLKGVAGGLWVSVMAVWLTSNKKLGKHLKAVSRFVVRQRGFASYLNAVLRGKRESGTGYNHVNSQVKQEANMSSDAGGNAFTATQPEHNNTPVDESLPVKPEPLTAVESGPSTQSSRLRSPSSIFEYKPPPLRR</sequence>
<feature type="region of interest" description="Disordered" evidence="1">
    <location>
        <begin position="655"/>
        <end position="720"/>
    </location>
</feature>
<feature type="compositionally biased region" description="Polar residues" evidence="1">
    <location>
        <begin position="453"/>
        <end position="462"/>
    </location>
</feature>
<dbReference type="HOGENOM" id="CLU_384114_0_0_1"/>
<dbReference type="Proteomes" id="UP000002748">
    <property type="component" value="Unassembled WGS sequence"/>
</dbReference>
<feature type="compositionally biased region" description="Low complexity" evidence="1">
    <location>
        <begin position="697"/>
        <end position="709"/>
    </location>
</feature>
<organism evidence="2 3">
    <name type="scientific">Trichosporon asahii var. asahii (strain ATCC 90039 / CBS 2479 / JCM 2466 / KCTC 7840 / NBRC 103889/ NCYC 2677 / UAMH 7654)</name>
    <name type="common">Yeast</name>
    <dbReference type="NCBI Taxonomy" id="1186058"/>
    <lineage>
        <taxon>Eukaryota</taxon>
        <taxon>Fungi</taxon>
        <taxon>Dikarya</taxon>
        <taxon>Basidiomycota</taxon>
        <taxon>Agaricomycotina</taxon>
        <taxon>Tremellomycetes</taxon>
        <taxon>Trichosporonales</taxon>
        <taxon>Trichosporonaceae</taxon>
        <taxon>Trichosporon</taxon>
    </lineage>
</organism>
<gene>
    <name evidence="2" type="ORF">A1Q1_04687</name>
</gene>
<dbReference type="RefSeq" id="XP_014178400.1">
    <property type="nucleotide sequence ID" value="XM_014322925.1"/>
</dbReference>
<name>J6EV97_TRIAS</name>
<feature type="compositionally biased region" description="Polar residues" evidence="1">
    <location>
        <begin position="426"/>
        <end position="440"/>
    </location>
</feature>
<feature type="region of interest" description="Disordered" evidence="1">
    <location>
        <begin position="108"/>
        <end position="171"/>
    </location>
</feature>
<feature type="compositionally biased region" description="Polar residues" evidence="1">
    <location>
        <begin position="655"/>
        <end position="679"/>
    </location>
</feature>
<accession>J6EV97</accession>
<dbReference type="AlphaFoldDB" id="J6EV97"/>
<feature type="compositionally biased region" description="Polar residues" evidence="1">
    <location>
        <begin position="138"/>
        <end position="151"/>
    </location>
</feature>
<reference evidence="2 3" key="1">
    <citation type="journal article" date="2012" name="Eukaryot. Cell">
        <title>Draft genome sequence of CBS 2479, the standard type strain of Trichosporon asahii.</title>
        <authorList>
            <person name="Yang R.Y."/>
            <person name="Li H.T."/>
            <person name="Zhu H."/>
            <person name="Zhou G.P."/>
            <person name="Wang M."/>
            <person name="Wang L."/>
        </authorList>
    </citation>
    <scope>NUCLEOTIDE SEQUENCE [LARGE SCALE GENOMIC DNA]</scope>
    <source>
        <strain evidence="3">ATCC 90039 / CBS 2479 / JCM 2466 / KCTC 7840 / NCYC 2677 / UAMH 7654</strain>
    </source>
</reference>
<evidence type="ECO:0000256" key="1">
    <source>
        <dbReference type="SAM" id="MobiDB-lite"/>
    </source>
</evidence>
<proteinExistence type="predicted"/>
<feature type="region of interest" description="Disordered" evidence="1">
    <location>
        <begin position="419"/>
        <end position="483"/>
    </location>
</feature>
<feature type="compositionally biased region" description="Acidic residues" evidence="1">
    <location>
        <begin position="162"/>
        <end position="171"/>
    </location>
</feature>
<dbReference type="EMBL" id="ALBS01000280">
    <property type="protein sequence ID" value="EJT46722.1"/>
    <property type="molecule type" value="Genomic_DNA"/>
</dbReference>